<dbReference type="InterPro" id="IPR011598">
    <property type="entry name" value="bHLH_dom"/>
</dbReference>
<name>J9EFX5_WUCBA</name>
<dbReference type="SMART" id="SM00353">
    <property type="entry name" value="HLH"/>
    <property type="match status" value="1"/>
</dbReference>
<protein>
    <submittedName>
        <fullName evidence="8">Transcription factor AP-4</fullName>
    </submittedName>
</protein>
<evidence type="ECO:0000256" key="1">
    <source>
        <dbReference type="ARBA" id="ARBA00004123"/>
    </source>
</evidence>
<evidence type="ECO:0000313" key="9">
    <source>
        <dbReference type="Proteomes" id="UP000004810"/>
    </source>
</evidence>
<proteinExistence type="predicted"/>
<dbReference type="PANTHER" id="PTHR15741:SF27">
    <property type="entry name" value="TRANSCRIPTION FACTOR AP-4"/>
    <property type="match status" value="1"/>
</dbReference>
<dbReference type="Pfam" id="PF00010">
    <property type="entry name" value="HLH"/>
    <property type="match status" value="1"/>
</dbReference>
<dbReference type="SUPFAM" id="SSF47459">
    <property type="entry name" value="HLH, helix-loop-helix DNA-binding domain"/>
    <property type="match status" value="1"/>
</dbReference>
<keyword evidence="4" id="KW-0804">Transcription</keyword>
<evidence type="ECO:0000313" key="8">
    <source>
        <dbReference type="EMBL" id="EJW74319.1"/>
    </source>
</evidence>
<dbReference type="Gene3D" id="4.10.280.10">
    <property type="entry name" value="Helix-loop-helix DNA-binding domain"/>
    <property type="match status" value="1"/>
</dbReference>
<feature type="non-terminal residue" evidence="8">
    <location>
        <position position="1"/>
    </location>
</feature>
<evidence type="ECO:0000256" key="2">
    <source>
        <dbReference type="ARBA" id="ARBA00023015"/>
    </source>
</evidence>
<dbReference type="EMBL" id="ADBV01012457">
    <property type="protein sequence ID" value="EJW74319.1"/>
    <property type="molecule type" value="Genomic_DNA"/>
</dbReference>
<evidence type="ECO:0000256" key="3">
    <source>
        <dbReference type="ARBA" id="ARBA00023125"/>
    </source>
</evidence>
<feature type="domain" description="BHLH" evidence="7">
    <location>
        <begin position="36"/>
        <end position="87"/>
    </location>
</feature>
<evidence type="ECO:0000256" key="6">
    <source>
        <dbReference type="SAM" id="MobiDB-lite"/>
    </source>
</evidence>
<dbReference type="InterPro" id="IPR052207">
    <property type="entry name" value="Max-like/E-box_TFs"/>
</dbReference>
<sequence>VNFSESPSYHTGSSEPPNDPISPPMGGNIDTTDRRLRRQIANCNERRRMQSINAGFQSLKLLLPRRDGEKLSKVSLFVLIIACLIKFVTEEKMIKCC</sequence>
<feature type="region of interest" description="Disordered" evidence="6">
    <location>
        <begin position="1"/>
        <end position="32"/>
    </location>
</feature>
<dbReference type="InterPro" id="IPR036638">
    <property type="entry name" value="HLH_DNA-bd_sf"/>
</dbReference>
<dbReference type="GO" id="GO:0000978">
    <property type="term" value="F:RNA polymerase II cis-regulatory region sequence-specific DNA binding"/>
    <property type="evidence" value="ECO:0007669"/>
    <property type="project" value="TreeGrafter"/>
</dbReference>
<feature type="compositionally biased region" description="Polar residues" evidence="6">
    <location>
        <begin position="1"/>
        <end position="16"/>
    </location>
</feature>
<gene>
    <name evidence="8" type="ORF">WUBG_14773</name>
</gene>
<keyword evidence="3" id="KW-0238">DNA-binding</keyword>
<comment type="subcellular location">
    <subcellularLocation>
        <location evidence="1">Nucleus</location>
    </subcellularLocation>
</comment>
<keyword evidence="2" id="KW-0805">Transcription regulation</keyword>
<dbReference type="PROSITE" id="PS50888">
    <property type="entry name" value="BHLH"/>
    <property type="match status" value="1"/>
</dbReference>
<comment type="caution">
    <text evidence="8">The sequence shown here is derived from an EMBL/GenBank/DDBJ whole genome shotgun (WGS) entry which is preliminary data.</text>
</comment>
<dbReference type="AlphaFoldDB" id="J9EFX5"/>
<evidence type="ECO:0000256" key="4">
    <source>
        <dbReference type="ARBA" id="ARBA00023163"/>
    </source>
</evidence>
<dbReference type="PANTHER" id="PTHR15741">
    <property type="entry name" value="BASIC HELIX-LOOP-HELIX ZIP TRANSCRIPTION FACTOR"/>
    <property type="match status" value="1"/>
</dbReference>
<dbReference type="Proteomes" id="UP000004810">
    <property type="component" value="Unassembled WGS sequence"/>
</dbReference>
<accession>J9EFX5</accession>
<evidence type="ECO:0000256" key="5">
    <source>
        <dbReference type="ARBA" id="ARBA00023242"/>
    </source>
</evidence>
<dbReference type="GO" id="GO:0005634">
    <property type="term" value="C:nucleus"/>
    <property type="evidence" value="ECO:0007669"/>
    <property type="project" value="UniProtKB-SubCell"/>
</dbReference>
<dbReference type="GO" id="GO:0046983">
    <property type="term" value="F:protein dimerization activity"/>
    <property type="evidence" value="ECO:0007669"/>
    <property type="project" value="InterPro"/>
</dbReference>
<dbReference type="GO" id="GO:0000981">
    <property type="term" value="F:DNA-binding transcription factor activity, RNA polymerase II-specific"/>
    <property type="evidence" value="ECO:0007669"/>
    <property type="project" value="TreeGrafter"/>
</dbReference>
<evidence type="ECO:0000259" key="7">
    <source>
        <dbReference type="PROSITE" id="PS50888"/>
    </source>
</evidence>
<reference evidence="9" key="1">
    <citation type="submission" date="2012-08" db="EMBL/GenBank/DDBJ databases">
        <title>The Genome Sequence of Wuchereria bancrofti.</title>
        <authorList>
            <person name="Nutman T.B."/>
            <person name="Fink D.L."/>
            <person name="Russ C."/>
            <person name="Young S."/>
            <person name="Zeng Q."/>
            <person name="Koehrsen M."/>
            <person name="Alvarado L."/>
            <person name="Berlin A."/>
            <person name="Chapman S.B."/>
            <person name="Chen Z."/>
            <person name="Freedman E."/>
            <person name="Gellesch M."/>
            <person name="Goldberg J."/>
            <person name="Griggs A."/>
            <person name="Gujja S."/>
            <person name="Heilman E.R."/>
            <person name="Heiman D."/>
            <person name="Hepburn T."/>
            <person name="Howarth C."/>
            <person name="Jen D."/>
            <person name="Larson L."/>
            <person name="Lewis B."/>
            <person name="Mehta T."/>
            <person name="Park D."/>
            <person name="Pearson M."/>
            <person name="Roberts A."/>
            <person name="Saif S."/>
            <person name="Shea T."/>
            <person name="Shenoy N."/>
            <person name="Sisk P."/>
            <person name="Stolte C."/>
            <person name="Sykes S."/>
            <person name="Walk T."/>
            <person name="White J."/>
            <person name="Yandava C."/>
            <person name="Haas B."/>
            <person name="Henn M.R."/>
            <person name="Nusbaum C."/>
            <person name="Birren B."/>
        </authorList>
    </citation>
    <scope>NUCLEOTIDE SEQUENCE [LARGE SCALE GENOMIC DNA]</scope>
    <source>
        <strain evidence="9">NA</strain>
    </source>
</reference>
<keyword evidence="5" id="KW-0539">Nucleus</keyword>
<organism evidence="8 9">
    <name type="scientific">Wuchereria bancrofti</name>
    <dbReference type="NCBI Taxonomy" id="6293"/>
    <lineage>
        <taxon>Eukaryota</taxon>
        <taxon>Metazoa</taxon>
        <taxon>Ecdysozoa</taxon>
        <taxon>Nematoda</taxon>
        <taxon>Chromadorea</taxon>
        <taxon>Rhabditida</taxon>
        <taxon>Spirurina</taxon>
        <taxon>Spiruromorpha</taxon>
        <taxon>Filarioidea</taxon>
        <taxon>Onchocercidae</taxon>
        <taxon>Wuchereria</taxon>
    </lineage>
</organism>